<comment type="caution">
    <text evidence="1">The sequence shown here is derived from an EMBL/GenBank/DDBJ whole genome shotgun (WGS) entry which is preliminary data.</text>
</comment>
<protein>
    <submittedName>
        <fullName evidence="1">Uncharacterized protein</fullName>
    </submittedName>
</protein>
<organism evidence="1 2">
    <name type="scientific">Actinoplanes italicus</name>
    <dbReference type="NCBI Taxonomy" id="113567"/>
    <lineage>
        <taxon>Bacteria</taxon>
        <taxon>Bacillati</taxon>
        <taxon>Actinomycetota</taxon>
        <taxon>Actinomycetes</taxon>
        <taxon>Micromonosporales</taxon>
        <taxon>Micromonosporaceae</taxon>
        <taxon>Actinoplanes</taxon>
    </lineage>
</organism>
<evidence type="ECO:0000313" key="2">
    <source>
        <dbReference type="Proteomes" id="UP000239415"/>
    </source>
</evidence>
<reference evidence="1 2" key="1">
    <citation type="submission" date="2018-03" db="EMBL/GenBank/DDBJ databases">
        <title>Genomic Encyclopedia of Archaeal and Bacterial Type Strains, Phase II (KMG-II): from individual species to whole genera.</title>
        <authorList>
            <person name="Goeker M."/>
        </authorList>
    </citation>
    <scope>NUCLEOTIDE SEQUENCE [LARGE SCALE GENOMIC DNA]</scope>
    <source>
        <strain evidence="1 2">DSM 43146</strain>
    </source>
</reference>
<proteinExistence type="predicted"/>
<sequence>MLNANEIRTLCQQIRARSAASGPPPGGAEVGEELVARIEADVAEYRRQFLGESREQLPPEELRELLPLMGWLIYEASLDRLWGVPTEWDRLPNAEESEVAVGYIRRLADAARELVWPEFAPRALGAIRVDALIASKMDTETGYDQAWSRHREAAERHRAYADTLGTAADRESFLIALDEVLLQLALAETGTACRTAERVLGRWAEEFRQDDPRAERRESDRWTQKLFKQLTAGADIGRHALDKALRIKKGIGFTTKVTEERMALPTALRNPAIMTCRAVLLVYSLCPEMQRQRRLPPEGGSWDAYRTKLLADFDFALTALLEPVSKASGEDWPLSNDHKRSLVQICLHLGLVAPAHALPQPVVVDADLTLHTVNDEAVKRLSAWLAVEVDGKLRGDANIIGSASKPDFIRSVEACRTDSGATADYREWRREWFRLDRYATVEGRRERIEQMLDESSKE</sequence>
<dbReference type="Proteomes" id="UP000239415">
    <property type="component" value="Unassembled WGS sequence"/>
</dbReference>
<dbReference type="AlphaFoldDB" id="A0A2T0KC30"/>
<accession>A0A2T0KC30</accession>
<name>A0A2T0KC30_9ACTN</name>
<keyword evidence="2" id="KW-1185">Reference proteome</keyword>
<gene>
    <name evidence="1" type="ORF">CLV67_108247</name>
</gene>
<dbReference type="EMBL" id="PVMZ01000008">
    <property type="protein sequence ID" value="PRX20449.1"/>
    <property type="molecule type" value="Genomic_DNA"/>
</dbReference>
<evidence type="ECO:0000313" key="1">
    <source>
        <dbReference type="EMBL" id="PRX20449.1"/>
    </source>
</evidence>
<dbReference type="RefSeq" id="WP_106321044.1">
    <property type="nucleotide sequence ID" value="NZ_BOMO01000180.1"/>
</dbReference>